<sequence>DKRHLQQETNRTQLVQAVADAVNDLIEAVTGIKLAITHVTLYVPPTRFVDIVHCEDRVFRNRLVPHMAKLQASFGIAATEEIWKQHKRLVHYHHHNKNDF</sequence>
<gene>
    <name evidence="1" type="ORF">JG688_00013262</name>
</gene>
<dbReference type="AlphaFoldDB" id="A0A8J5M1D4"/>
<dbReference type="Proteomes" id="UP000709295">
    <property type="component" value="Unassembled WGS sequence"/>
</dbReference>
<accession>A0A8J5M1D4</accession>
<name>A0A8J5M1D4_9STRA</name>
<evidence type="ECO:0000313" key="1">
    <source>
        <dbReference type="EMBL" id="KAG6952466.1"/>
    </source>
</evidence>
<evidence type="ECO:0000313" key="2">
    <source>
        <dbReference type="Proteomes" id="UP000709295"/>
    </source>
</evidence>
<proteinExistence type="predicted"/>
<dbReference type="EMBL" id="JAENGY010001109">
    <property type="protein sequence ID" value="KAG6952466.1"/>
    <property type="molecule type" value="Genomic_DNA"/>
</dbReference>
<reference evidence="1" key="1">
    <citation type="submission" date="2021-01" db="EMBL/GenBank/DDBJ databases">
        <title>Phytophthora aleatoria, a newly-described species from Pinus radiata is distinct from Phytophthora cactorum isolates based on comparative genomics.</title>
        <authorList>
            <person name="Mcdougal R."/>
            <person name="Panda P."/>
            <person name="Williams N."/>
            <person name="Studholme D.J."/>
        </authorList>
    </citation>
    <scope>NUCLEOTIDE SEQUENCE</scope>
    <source>
        <strain evidence="1">NZFS 4037</strain>
    </source>
</reference>
<organism evidence="1 2">
    <name type="scientific">Phytophthora aleatoria</name>
    <dbReference type="NCBI Taxonomy" id="2496075"/>
    <lineage>
        <taxon>Eukaryota</taxon>
        <taxon>Sar</taxon>
        <taxon>Stramenopiles</taxon>
        <taxon>Oomycota</taxon>
        <taxon>Peronosporomycetes</taxon>
        <taxon>Peronosporales</taxon>
        <taxon>Peronosporaceae</taxon>
        <taxon>Phytophthora</taxon>
    </lineage>
</organism>
<comment type="caution">
    <text evidence="1">The sequence shown here is derived from an EMBL/GenBank/DDBJ whole genome shotgun (WGS) entry which is preliminary data.</text>
</comment>
<feature type="non-terminal residue" evidence="1">
    <location>
        <position position="1"/>
    </location>
</feature>
<protein>
    <submittedName>
        <fullName evidence="1">Uncharacterized protein</fullName>
    </submittedName>
</protein>
<keyword evidence="2" id="KW-1185">Reference proteome</keyword>